<evidence type="ECO:0008006" key="4">
    <source>
        <dbReference type="Google" id="ProtNLM"/>
    </source>
</evidence>
<dbReference type="AlphaFoldDB" id="A0ABD5ZM13"/>
<feature type="transmembrane region" description="Helical" evidence="1">
    <location>
        <begin position="12"/>
        <end position="36"/>
    </location>
</feature>
<gene>
    <name evidence="2" type="ORF">ACFQJ4_04025</name>
</gene>
<reference evidence="2 3" key="1">
    <citation type="journal article" date="2019" name="Int. J. Syst. Evol. Microbiol.">
        <title>The Global Catalogue of Microorganisms (GCM) 10K type strain sequencing project: providing services to taxonomists for standard genome sequencing and annotation.</title>
        <authorList>
            <consortium name="The Broad Institute Genomics Platform"/>
            <consortium name="The Broad Institute Genome Sequencing Center for Infectious Disease"/>
            <person name="Wu L."/>
            <person name="Ma J."/>
        </authorList>
    </citation>
    <scope>NUCLEOTIDE SEQUENCE [LARGE SCALE GENOMIC DNA]</scope>
    <source>
        <strain evidence="2 3">DT85</strain>
    </source>
</reference>
<dbReference type="RefSeq" id="WP_276235487.1">
    <property type="nucleotide sequence ID" value="NZ_CP119802.1"/>
</dbReference>
<keyword evidence="1" id="KW-0812">Transmembrane</keyword>
<protein>
    <recommendedName>
        <fullName evidence="4">Type IV pilin</fullName>
    </recommendedName>
</protein>
<dbReference type="EMBL" id="JBHTAP010000001">
    <property type="protein sequence ID" value="MFC7234480.1"/>
    <property type="molecule type" value="Genomic_DNA"/>
</dbReference>
<evidence type="ECO:0000313" key="2">
    <source>
        <dbReference type="EMBL" id="MFC7234480.1"/>
    </source>
</evidence>
<accession>A0ABD5ZM13</accession>
<dbReference type="InterPro" id="IPR055712">
    <property type="entry name" value="DUF7288"/>
</dbReference>
<dbReference type="Proteomes" id="UP001596398">
    <property type="component" value="Unassembled WGS sequence"/>
</dbReference>
<name>A0ABD5ZM13_9EURY</name>
<proteinExistence type="predicted"/>
<keyword evidence="3" id="KW-1185">Reference proteome</keyword>
<dbReference type="Pfam" id="PF23959">
    <property type="entry name" value="DUF7288"/>
    <property type="match status" value="1"/>
</dbReference>
<sequence>MNRGQARALEGVAAALLVVGAVVFALQSAVVTPLAASTTNQFLEDRQGTLASDTLDTAAAAGELRGTVRYWNLTSRTFDGARREGYVGGPPTAFGDTLRGALGDRRVAYNVYVTYRAGNSSHATRGLVYQGTPPDTATAATTVVTLYDDDTLTAPANPNVTLGGTDGFYAPDAVSGPVYNVVEIRVVVWRA</sequence>
<dbReference type="GeneID" id="79266148"/>
<organism evidence="2 3">
    <name type="scientific">Halosegnis marinus</name>
    <dbReference type="NCBI Taxonomy" id="3034023"/>
    <lineage>
        <taxon>Archaea</taxon>
        <taxon>Methanobacteriati</taxon>
        <taxon>Methanobacteriota</taxon>
        <taxon>Stenosarchaea group</taxon>
        <taxon>Halobacteria</taxon>
        <taxon>Halobacteriales</taxon>
        <taxon>Natronomonadaceae</taxon>
        <taxon>Halosegnis</taxon>
    </lineage>
</organism>
<comment type="caution">
    <text evidence="2">The sequence shown here is derived from an EMBL/GenBank/DDBJ whole genome shotgun (WGS) entry which is preliminary data.</text>
</comment>
<keyword evidence="1" id="KW-1133">Transmembrane helix</keyword>
<evidence type="ECO:0000313" key="3">
    <source>
        <dbReference type="Proteomes" id="UP001596398"/>
    </source>
</evidence>
<evidence type="ECO:0000256" key="1">
    <source>
        <dbReference type="SAM" id="Phobius"/>
    </source>
</evidence>
<keyword evidence="1" id="KW-0472">Membrane</keyword>